<reference evidence="3" key="1">
    <citation type="submission" date="2020-10" db="EMBL/GenBank/DDBJ databases">
        <authorList>
            <person name="Gilroy R."/>
        </authorList>
    </citation>
    <scope>NUCLEOTIDE SEQUENCE</scope>
    <source>
        <strain evidence="3">ChiSjej4B22-9803</strain>
    </source>
</reference>
<dbReference type="Proteomes" id="UP000824111">
    <property type="component" value="Unassembled WGS sequence"/>
</dbReference>
<dbReference type="InterPro" id="IPR011765">
    <property type="entry name" value="Pept_M16_N"/>
</dbReference>
<reference evidence="3" key="2">
    <citation type="journal article" date="2021" name="PeerJ">
        <title>Extensive microbial diversity within the chicken gut microbiome revealed by metagenomics and culture.</title>
        <authorList>
            <person name="Gilroy R."/>
            <person name="Ravi A."/>
            <person name="Getino M."/>
            <person name="Pursley I."/>
            <person name="Horton D.L."/>
            <person name="Alikhan N.F."/>
            <person name="Baker D."/>
            <person name="Gharbi K."/>
            <person name="Hall N."/>
            <person name="Watson M."/>
            <person name="Adriaenssens E.M."/>
            <person name="Foster-Nyarko E."/>
            <person name="Jarju S."/>
            <person name="Secka A."/>
            <person name="Antonio M."/>
            <person name="Oren A."/>
            <person name="Chaudhuri R.R."/>
            <person name="La Ragione R."/>
            <person name="Hildebrand F."/>
            <person name="Pallen M.J."/>
        </authorList>
    </citation>
    <scope>NUCLEOTIDE SEQUENCE</scope>
    <source>
        <strain evidence="3">ChiSjej4B22-9803</strain>
    </source>
</reference>
<dbReference type="AlphaFoldDB" id="A0A9D1LVY9"/>
<dbReference type="EMBL" id="DVND01000176">
    <property type="protein sequence ID" value="HIU49083.1"/>
    <property type="molecule type" value="Genomic_DNA"/>
</dbReference>
<evidence type="ECO:0000313" key="3">
    <source>
        <dbReference type="EMBL" id="HIU49083.1"/>
    </source>
</evidence>
<dbReference type="InterPro" id="IPR007863">
    <property type="entry name" value="Peptidase_M16_C"/>
</dbReference>
<dbReference type="Pfam" id="PF00675">
    <property type="entry name" value="Peptidase_M16"/>
    <property type="match status" value="1"/>
</dbReference>
<name>A0A9D1LVY9_9FIRM</name>
<comment type="caution">
    <text evidence="3">The sequence shown here is derived from an EMBL/GenBank/DDBJ whole genome shotgun (WGS) entry which is preliminary data.</text>
</comment>
<feature type="domain" description="Peptidase M16 N-terminal" evidence="1">
    <location>
        <begin position="65"/>
        <end position="178"/>
    </location>
</feature>
<accession>A0A9D1LVY9</accession>
<dbReference type="GO" id="GO:0046872">
    <property type="term" value="F:metal ion binding"/>
    <property type="evidence" value="ECO:0007669"/>
    <property type="project" value="InterPro"/>
</dbReference>
<dbReference type="NCBIfam" id="NF047421">
    <property type="entry name" value="YfmH_fam"/>
    <property type="match status" value="1"/>
</dbReference>
<dbReference type="SUPFAM" id="SSF63411">
    <property type="entry name" value="LuxS/MPP-like metallohydrolase"/>
    <property type="match status" value="2"/>
</dbReference>
<evidence type="ECO:0000313" key="4">
    <source>
        <dbReference type="Proteomes" id="UP000824111"/>
    </source>
</evidence>
<dbReference type="Pfam" id="PF05193">
    <property type="entry name" value="Peptidase_M16_C"/>
    <property type="match status" value="1"/>
</dbReference>
<organism evidence="3 4">
    <name type="scientific">Candidatus Avimonoglobus intestinipullorum</name>
    <dbReference type="NCBI Taxonomy" id="2840699"/>
    <lineage>
        <taxon>Bacteria</taxon>
        <taxon>Bacillati</taxon>
        <taxon>Bacillota</taxon>
        <taxon>Clostridia</taxon>
        <taxon>Eubacteriales</taxon>
        <taxon>Candidatus Avimonoglobus</taxon>
    </lineage>
</organism>
<gene>
    <name evidence="3" type="ORF">IAB04_06930</name>
</gene>
<sequence length="429" mass="49566">MKLAKKENQQTRETLYFGTHPSGLKIYLMPRKGYSQNYAIFGTRYGSVDSEFVVPGDKTATAVPDGIAHFLEHKMFDQPDGSNVFDAFSKYGGNANAFTSFNMTAYLFSATEYLHDNLRVLMDYVQKPHFTNESVQKEQGIIGQEIRMYDDNAGWKVFFNFLGCLYQNNPVKKEIAGTIESISKIDAELLYKCYNTFYNLSNMLLFVTGDFDVEETLQVIEGSIIKNDPFEGRIERIYPEEPEAVAKRYHEQKLSVSMPLFMCGFKDNDIGYGGEKLLKKTIETEILIEMLFGKSSELYNTLYNEGLINANFNAEYNPQIDYGFTSFDGESKDPKAVFDRMLEKVHTLREKGLSRMDFERIKKVIWGRYIRSYNDIEEYAHAFLSMQFADIDYFSYDAVYKTVTFEDVERRFRAHFDPEYAALSVVNPV</sequence>
<proteinExistence type="predicted"/>
<evidence type="ECO:0000259" key="2">
    <source>
        <dbReference type="Pfam" id="PF05193"/>
    </source>
</evidence>
<dbReference type="Gene3D" id="3.30.830.10">
    <property type="entry name" value="Metalloenzyme, LuxS/M16 peptidase-like"/>
    <property type="match status" value="2"/>
</dbReference>
<feature type="domain" description="Peptidase M16 C-terminal" evidence="2">
    <location>
        <begin position="184"/>
        <end position="363"/>
    </location>
</feature>
<dbReference type="PANTHER" id="PTHR11851">
    <property type="entry name" value="METALLOPROTEASE"/>
    <property type="match status" value="1"/>
</dbReference>
<evidence type="ECO:0000259" key="1">
    <source>
        <dbReference type="Pfam" id="PF00675"/>
    </source>
</evidence>
<dbReference type="PANTHER" id="PTHR11851:SF134">
    <property type="entry name" value="ZINC-DEPENDENT PROTEASE"/>
    <property type="match status" value="1"/>
</dbReference>
<dbReference type="InterPro" id="IPR011249">
    <property type="entry name" value="Metalloenz_LuxS/M16"/>
</dbReference>
<dbReference type="InterPro" id="IPR050361">
    <property type="entry name" value="MPP/UQCRC_Complex"/>
</dbReference>
<protein>
    <submittedName>
        <fullName evidence="3">Insulinase family protein</fullName>
    </submittedName>
</protein>